<dbReference type="AlphaFoldDB" id="A0A699GZ00"/>
<accession>A0A699GZ00</accession>
<keyword evidence="1" id="KW-0547">Nucleotide-binding</keyword>
<reference evidence="3" key="1">
    <citation type="journal article" date="2019" name="Sci. Rep.">
        <title>Draft genome of Tanacetum cinerariifolium, the natural source of mosquito coil.</title>
        <authorList>
            <person name="Yamashiro T."/>
            <person name="Shiraishi A."/>
            <person name="Satake H."/>
            <person name="Nakayama K."/>
        </authorList>
    </citation>
    <scope>NUCLEOTIDE SEQUENCE</scope>
</reference>
<dbReference type="GO" id="GO:0043139">
    <property type="term" value="F:5'-3' DNA helicase activity"/>
    <property type="evidence" value="ECO:0007669"/>
    <property type="project" value="UniProtKB-EC"/>
</dbReference>
<dbReference type="GO" id="GO:0016787">
    <property type="term" value="F:hydrolase activity"/>
    <property type="evidence" value="ECO:0007669"/>
    <property type="project" value="UniProtKB-KW"/>
</dbReference>
<dbReference type="EMBL" id="BKCJ010069838">
    <property type="protein sequence ID" value="GEW69986.1"/>
    <property type="molecule type" value="Genomic_DNA"/>
</dbReference>
<dbReference type="Pfam" id="PF05970">
    <property type="entry name" value="PIF1"/>
    <property type="match status" value="1"/>
</dbReference>
<organism evidence="3">
    <name type="scientific">Tanacetum cinerariifolium</name>
    <name type="common">Dalmatian daisy</name>
    <name type="synonym">Chrysanthemum cinerariifolium</name>
    <dbReference type="NCBI Taxonomy" id="118510"/>
    <lineage>
        <taxon>Eukaryota</taxon>
        <taxon>Viridiplantae</taxon>
        <taxon>Streptophyta</taxon>
        <taxon>Embryophyta</taxon>
        <taxon>Tracheophyta</taxon>
        <taxon>Spermatophyta</taxon>
        <taxon>Magnoliopsida</taxon>
        <taxon>eudicotyledons</taxon>
        <taxon>Gunneridae</taxon>
        <taxon>Pentapetalae</taxon>
        <taxon>asterids</taxon>
        <taxon>campanulids</taxon>
        <taxon>Asterales</taxon>
        <taxon>Asteraceae</taxon>
        <taxon>Asteroideae</taxon>
        <taxon>Anthemideae</taxon>
        <taxon>Anthemidinae</taxon>
        <taxon>Tanacetum</taxon>
    </lineage>
</organism>
<dbReference type="EC" id="5.6.2.3" evidence="1"/>
<gene>
    <name evidence="3" type="ORF">Tci_241962</name>
</gene>
<comment type="similarity">
    <text evidence="1">Belongs to the helicase family.</text>
</comment>
<dbReference type="GO" id="GO:0005524">
    <property type="term" value="F:ATP binding"/>
    <property type="evidence" value="ECO:0007669"/>
    <property type="project" value="UniProtKB-KW"/>
</dbReference>
<dbReference type="PANTHER" id="PTHR10492">
    <property type="match status" value="1"/>
</dbReference>
<keyword evidence="1 3" id="KW-0347">Helicase</keyword>
<proteinExistence type="inferred from homology"/>
<feature type="domain" description="DNA helicase Pif1-like DEAD-box helicase" evidence="2">
    <location>
        <begin position="534"/>
        <end position="605"/>
    </location>
</feature>
<keyword evidence="1" id="KW-0378">Hydrolase</keyword>
<keyword evidence="1" id="KW-0067">ATP-binding</keyword>
<keyword evidence="1" id="KW-0234">DNA repair</keyword>
<comment type="cofactor">
    <cofactor evidence="1">
        <name>Mg(2+)</name>
        <dbReference type="ChEBI" id="CHEBI:18420"/>
    </cofactor>
</comment>
<sequence>MASNIKNFKCLIHFNETRRGSILSEDLTYSMLHEMVMPKFSLQANAEINFSFKLSSIDFAVDITYDAEYTQQSKVEKGNIFDNKEALILAIRLKALNEAIVTRIKIDDKGVFEMLFISIDASIRTFLNYLHPVLMIDDAHLKGLYKGTNLVAVAMHGNNQIVSIAFGIYKGETDRHPAIAMTVENEFPLAFHVPDAYEKLCQDAPQRWSRAHCPLVRYNYMTSNSVESVNACSVIYRKEPVLKLAEAYRAMVQECKNTSGIPKMSTSLNTTFEFDVNHYGEFKLNPLTYQHGSLLNIYVLQIDFEDMVSYLKWKIPRQFTTLYYMLPPNYALSSMKQIKNDYETNVMYDISKVAGKLQIFVSHTPTDLSTMLIPKNGSLEESLVENVRLTVLMKLKEALDEYAILKEQILALMHCFADRFTDRRVEINNLMVLHDHPLIDYGKYALECMTWADMKKFTDRRVEINNLMVLHDHPLIDYGKYALECMTWADMKKYVKLKSIRDELLRSMEEKRQLMTNYRNKLAMYSTRDLVILMQTLLVKKCASKLKIIASSIAESHLWKHFKVCILKQNMRLLQPGISEAEQGLACSFASWLLDIGNGKIGEPDADDIQNSFWVTLLERYCILDDNNGLSNLINFIYDKDTLHHPTIQELQHKAVVCPRNDTADIINTEILKMVDGNNIIYKSSDEAVPLGNDRGATELLYPIEYLNTLWFSGFPPH</sequence>
<dbReference type="PANTHER" id="PTHR10492:SF96">
    <property type="entry name" value="ATP-DEPENDENT DNA HELICASE"/>
    <property type="match status" value="1"/>
</dbReference>
<comment type="caution">
    <text evidence="3">The sequence shown here is derived from an EMBL/GenBank/DDBJ whole genome shotgun (WGS) entry which is preliminary data.</text>
</comment>
<dbReference type="InterPro" id="IPR010285">
    <property type="entry name" value="DNA_helicase_pif1-like_DEAD"/>
</dbReference>
<evidence type="ECO:0000259" key="2">
    <source>
        <dbReference type="Pfam" id="PF05970"/>
    </source>
</evidence>
<keyword evidence="1" id="KW-0233">DNA recombination</keyword>
<keyword evidence="1" id="KW-0227">DNA damage</keyword>
<name>A0A699GZ00_TANCI</name>
<dbReference type="GO" id="GO:0000723">
    <property type="term" value="P:telomere maintenance"/>
    <property type="evidence" value="ECO:0007669"/>
    <property type="project" value="InterPro"/>
</dbReference>
<dbReference type="GO" id="GO:0006310">
    <property type="term" value="P:DNA recombination"/>
    <property type="evidence" value="ECO:0007669"/>
    <property type="project" value="UniProtKB-KW"/>
</dbReference>
<evidence type="ECO:0000313" key="3">
    <source>
        <dbReference type="EMBL" id="GEW69986.1"/>
    </source>
</evidence>
<comment type="catalytic activity">
    <reaction evidence="1">
        <text>ATP + H2O = ADP + phosphate + H(+)</text>
        <dbReference type="Rhea" id="RHEA:13065"/>
        <dbReference type="ChEBI" id="CHEBI:15377"/>
        <dbReference type="ChEBI" id="CHEBI:15378"/>
        <dbReference type="ChEBI" id="CHEBI:30616"/>
        <dbReference type="ChEBI" id="CHEBI:43474"/>
        <dbReference type="ChEBI" id="CHEBI:456216"/>
        <dbReference type="EC" id="5.6.2.3"/>
    </reaction>
</comment>
<evidence type="ECO:0000256" key="1">
    <source>
        <dbReference type="RuleBase" id="RU363044"/>
    </source>
</evidence>
<dbReference type="GO" id="GO:0006281">
    <property type="term" value="P:DNA repair"/>
    <property type="evidence" value="ECO:0007669"/>
    <property type="project" value="UniProtKB-KW"/>
</dbReference>
<protein>
    <recommendedName>
        <fullName evidence="1">ATP-dependent DNA helicase</fullName>
        <ecNumber evidence="1">5.6.2.3</ecNumber>
    </recommendedName>
</protein>